<comment type="caution">
    <text evidence="1">The sequence shown here is derived from an EMBL/GenBank/DDBJ whole genome shotgun (WGS) entry which is preliminary data.</text>
</comment>
<name>A0A2T4JR77_9RHOB</name>
<dbReference type="AlphaFoldDB" id="A0A2T4JR77"/>
<accession>A0A2T4JR77</accession>
<gene>
    <name evidence="1" type="ORF">C5F48_17405</name>
</gene>
<sequence>RLADITVGYMGGDGDQWLLVRNARGAAMLGLIAERLAVKPLTSKGKRKGAVAGFMQNTARAAGGLPLRSMPDWLRPVVAFLQPRIGPRGLEFARARVEMKAVETVLHLRRAHPARMKNMVPAHVWRLVAPYGLTPEPGEEPRGEP</sequence>
<dbReference type="PANTHER" id="PTHR31332">
    <property type="entry name" value="7-HYDROXYMETHYL CHLOROPHYLL A REDUCTASE, CHLOROPLASTIC"/>
    <property type="match status" value="1"/>
</dbReference>
<feature type="non-terminal residue" evidence="1">
    <location>
        <position position="1"/>
    </location>
</feature>
<reference evidence="1 2" key="1">
    <citation type="submission" date="2018-03" db="EMBL/GenBank/DDBJ databases">
        <title>Cereibacter changlensis.</title>
        <authorList>
            <person name="Meyer T.E."/>
            <person name="Miller S."/>
            <person name="Lodha T."/>
            <person name="Gandham S."/>
            <person name="Chintalapati S."/>
            <person name="Chintalapati V.R."/>
        </authorList>
    </citation>
    <scope>NUCLEOTIDE SEQUENCE [LARGE SCALE GENOMIC DNA]</scope>
    <source>
        <strain evidence="1 2">JA139</strain>
    </source>
</reference>
<dbReference type="GO" id="GO:0052592">
    <property type="term" value="F:oxidoreductase activity, acting on CH or CH2 groups, with an iron-sulfur protein as acceptor"/>
    <property type="evidence" value="ECO:0007669"/>
    <property type="project" value="TreeGrafter"/>
</dbReference>
<evidence type="ECO:0000313" key="1">
    <source>
        <dbReference type="EMBL" id="PTE20441.1"/>
    </source>
</evidence>
<dbReference type="InterPro" id="IPR045220">
    <property type="entry name" value="FRHB/FDHB/HCAR-like"/>
</dbReference>
<organism evidence="1 2">
    <name type="scientific">Cereibacter changlensis JA139</name>
    <dbReference type="NCBI Taxonomy" id="1188249"/>
    <lineage>
        <taxon>Bacteria</taxon>
        <taxon>Pseudomonadati</taxon>
        <taxon>Pseudomonadota</taxon>
        <taxon>Alphaproteobacteria</taxon>
        <taxon>Rhodobacterales</taxon>
        <taxon>Paracoccaceae</taxon>
        <taxon>Cereibacter</taxon>
    </lineage>
</organism>
<protein>
    <submittedName>
        <fullName evidence="1">Coenzyme F420 hydrogenase</fullName>
    </submittedName>
</protein>
<keyword evidence="2" id="KW-1185">Reference proteome</keyword>
<proteinExistence type="predicted"/>
<dbReference type="Proteomes" id="UP000241010">
    <property type="component" value="Unassembled WGS sequence"/>
</dbReference>
<evidence type="ECO:0000313" key="2">
    <source>
        <dbReference type="Proteomes" id="UP000241010"/>
    </source>
</evidence>
<dbReference type="PANTHER" id="PTHR31332:SF0">
    <property type="entry name" value="7-HYDROXYMETHYL CHLOROPHYLL A REDUCTASE, CHLOROPLASTIC"/>
    <property type="match status" value="1"/>
</dbReference>
<dbReference type="EMBL" id="PZKG01000105">
    <property type="protein sequence ID" value="PTE20441.1"/>
    <property type="molecule type" value="Genomic_DNA"/>
</dbReference>